<keyword evidence="7" id="KW-1185">Reference proteome</keyword>
<keyword evidence="3" id="KW-0378">Hydrolase</keyword>
<dbReference type="PROSITE" id="PS00149">
    <property type="entry name" value="SULFATASE_2"/>
    <property type="match status" value="1"/>
</dbReference>
<dbReference type="EMBL" id="SMKZ01000008">
    <property type="protein sequence ID" value="TDE12295.1"/>
    <property type="molecule type" value="Genomic_DNA"/>
</dbReference>
<name>A0A4R5DN20_9ACTN</name>
<dbReference type="Gene3D" id="3.30.1120.10">
    <property type="match status" value="1"/>
</dbReference>
<dbReference type="GO" id="GO:0046872">
    <property type="term" value="F:metal ion binding"/>
    <property type="evidence" value="ECO:0007669"/>
    <property type="project" value="UniProtKB-KW"/>
</dbReference>
<dbReference type="InterPro" id="IPR050738">
    <property type="entry name" value="Sulfatase"/>
</dbReference>
<dbReference type="OrthoDB" id="9777306at2"/>
<reference evidence="6 7" key="1">
    <citation type="submission" date="2019-03" db="EMBL/GenBank/DDBJ databases">
        <title>Draft genome sequences of novel Actinobacteria.</title>
        <authorList>
            <person name="Sahin N."/>
            <person name="Ay H."/>
            <person name="Saygin H."/>
        </authorList>
    </citation>
    <scope>NUCLEOTIDE SEQUENCE [LARGE SCALE GENOMIC DNA]</scope>
    <source>
        <strain evidence="6 7">5K138</strain>
    </source>
</reference>
<dbReference type="SUPFAM" id="SSF53649">
    <property type="entry name" value="Alkaline phosphatase-like"/>
    <property type="match status" value="1"/>
</dbReference>
<dbReference type="AlphaFoldDB" id="A0A4R5DN20"/>
<dbReference type="Proteomes" id="UP000294739">
    <property type="component" value="Unassembled WGS sequence"/>
</dbReference>
<dbReference type="FunFam" id="3.40.720.10:FF:000047">
    <property type="entry name" value="Arylsulfatase"/>
    <property type="match status" value="1"/>
</dbReference>
<gene>
    <name evidence="6" type="ORF">E1269_08130</name>
</gene>
<protein>
    <submittedName>
        <fullName evidence="6">Arylsulfatase</fullName>
    </submittedName>
</protein>
<dbReference type="InterPro" id="IPR024607">
    <property type="entry name" value="Sulfatase_CS"/>
</dbReference>
<organism evidence="6 7">
    <name type="scientific">Jiangella asiatica</name>
    <dbReference type="NCBI Taxonomy" id="2530372"/>
    <lineage>
        <taxon>Bacteria</taxon>
        <taxon>Bacillati</taxon>
        <taxon>Actinomycetota</taxon>
        <taxon>Actinomycetes</taxon>
        <taxon>Jiangellales</taxon>
        <taxon>Jiangellaceae</taxon>
        <taxon>Jiangella</taxon>
    </lineage>
</organism>
<dbReference type="CDD" id="cd16025">
    <property type="entry name" value="PAS_like"/>
    <property type="match status" value="1"/>
</dbReference>
<evidence type="ECO:0000256" key="1">
    <source>
        <dbReference type="ARBA" id="ARBA00008779"/>
    </source>
</evidence>
<dbReference type="InParanoid" id="A0A4R5DN20"/>
<dbReference type="PANTHER" id="PTHR42693:SF33">
    <property type="entry name" value="ARYLSULFATASE"/>
    <property type="match status" value="1"/>
</dbReference>
<dbReference type="Gene3D" id="3.40.720.10">
    <property type="entry name" value="Alkaline Phosphatase, subunit A"/>
    <property type="match status" value="1"/>
</dbReference>
<evidence type="ECO:0000313" key="7">
    <source>
        <dbReference type="Proteomes" id="UP000294739"/>
    </source>
</evidence>
<dbReference type="InterPro" id="IPR017850">
    <property type="entry name" value="Alkaline_phosphatase_core_sf"/>
</dbReference>
<evidence type="ECO:0000256" key="4">
    <source>
        <dbReference type="ARBA" id="ARBA00022837"/>
    </source>
</evidence>
<evidence type="ECO:0000256" key="3">
    <source>
        <dbReference type="ARBA" id="ARBA00022801"/>
    </source>
</evidence>
<evidence type="ECO:0000259" key="5">
    <source>
        <dbReference type="Pfam" id="PF00884"/>
    </source>
</evidence>
<keyword evidence="4" id="KW-0106">Calcium</keyword>
<comment type="caution">
    <text evidence="6">The sequence shown here is derived from an EMBL/GenBank/DDBJ whole genome shotgun (WGS) entry which is preliminary data.</text>
</comment>
<keyword evidence="2" id="KW-0479">Metal-binding</keyword>
<sequence>MLADDLGYSDLGCYGSEIRTPNLDGLAASGVRFAQMYNSARCCPSRASLLTGLYAHQAGIGHMMENLGSPSYQGYLNRSSVTIAEALRAHGYSTMLSGKWHVGGGYDILDADSWRPGDATHPIPTQRGFDRFYGIVSGAASYFYPRTLMRDDELIPLETSDDYYLTDAITDNAVRMVEQVAGGDAPFFLHVTYTAPHWPLHAPEEDIARYEGTYRAGWDTVRTGRHEELKALGLVDPRWDISPRDESVRPWDVSPEPGWEDLRMATYAAQIECMDRGIGRILNCLRRLDLADDTIVMFASDNGGCAELMAEEAHPGERFRYRTDPLDGRTMRVGNVPGLRCGPADTFMSYGQGWANASNSPFRRFKRWVHEGGISTPFIVNWPARFGGPRIVHQPAHFIDVLATCLDAAGAPYPAEFDGHPITPLEGESLLPLLDGEDWSRERPLFFEHEGNRAVRLGQWKLVSAFGDDWELYDLAEDRTELDDLSSRSVPRVKAMAGTYDEWAERCGVRAWGG</sequence>
<dbReference type="Pfam" id="PF00884">
    <property type="entry name" value="Sulfatase"/>
    <property type="match status" value="1"/>
</dbReference>
<feature type="domain" description="Sulfatase N-terminal" evidence="5">
    <location>
        <begin position="2"/>
        <end position="411"/>
    </location>
</feature>
<dbReference type="InterPro" id="IPR000917">
    <property type="entry name" value="Sulfatase_N"/>
</dbReference>
<dbReference type="GO" id="GO:0004065">
    <property type="term" value="F:arylsulfatase activity"/>
    <property type="evidence" value="ECO:0007669"/>
    <property type="project" value="TreeGrafter"/>
</dbReference>
<dbReference type="PANTHER" id="PTHR42693">
    <property type="entry name" value="ARYLSULFATASE FAMILY MEMBER"/>
    <property type="match status" value="1"/>
</dbReference>
<proteinExistence type="inferred from homology"/>
<evidence type="ECO:0000313" key="6">
    <source>
        <dbReference type="EMBL" id="TDE12295.1"/>
    </source>
</evidence>
<accession>A0A4R5DN20</accession>
<comment type="similarity">
    <text evidence="1">Belongs to the sulfatase family.</text>
</comment>
<evidence type="ECO:0000256" key="2">
    <source>
        <dbReference type="ARBA" id="ARBA00022723"/>
    </source>
</evidence>